<gene>
    <name evidence="1" type="ORF">C1C98_02595</name>
</gene>
<evidence type="ECO:0000313" key="2">
    <source>
        <dbReference type="Proteomes" id="UP000235315"/>
    </source>
</evidence>
<name>A0ABN5G2K4_PSEO1</name>
<dbReference type="EMBL" id="CP025738">
    <property type="protein sequence ID" value="AUO44404.1"/>
    <property type="molecule type" value="Genomic_DNA"/>
</dbReference>
<reference evidence="1 2" key="1">
    <citation type="submission" date="2018-01" db="EMBL/GenBank/DDBJ databases">
        <title>Tropical forage species Digitaria eriantha prevents oxidative stress under low temperature conditions by the incorporation of polyhydroxybutyrate-producing endophytic bacteria.</title>
        <authorList>
            <person name="Stritzler M."/>
            <person name="Ayub N."/>
        </authorList>
    </citation>
    <scope>NUCLEOTIDE SEQUENCE [LARGE SCALE GENOMIC DNA]</scope>
    <source>
        <strain evidence="1 2">FR1</strain>
    </source>
</reference>
<evidence type="ECO:0000313" key="1">
    <source>
        <dbReference type="EMBL" id="AUO44404.1"/>
    </source>
</evidence>
<protein>
    <submittedName>
        <fullName evidence="1">Uncharacterized protein</fullName>
    </submittedName>
</protein>
<organism evidence="1 2">
    <name type="scientific">Pseudomonas ogarae (strain DSM 112162 / CECT 30235 / F113)</name>
    <dbReference type="NCBI Taxonomy" id="1114970"/>
    <lineage>
        <taxon>Bacteria</taxon>
        <taxon>Pseudomonadati</taxon>
        <taxon>Pseudomonadota</taxon>
        <taxon>Gammaproteobacteria</taxon>
        <taxon>Pseudomonadales</taxon>
        <taxon>Pseudomonadaceae</taxon>
        <taxon>Pseudomonas</taxon>
    </lineage>
</organism>
<keyword evidence="2" id="KW-1185">Reference proteome</keyword>
<sequence>MLVVTFPYRRFGVAWEKVIASKLAPTGVGCCRKYRDHTATLVGASLLAMAIFNSPHEANPLPLTITAFISM</sequence>
<accession>A0ABN5G2K4</accession>
<dbReference type="Proteomes" id="UP000235315">
    <property type="component" value="Chromosome"/>
</dbReference>
<proteinExistence type="predicted"/>